<dbReference type="SUPFAM" id="SSF49344">
    <property type="entry name" value="CBD9-like"/>
    <property type="match status" value="1"/>
</dbReference>
<evidence type="ECO:0000259" key="2">
    <source>
        <dbReference type="Pfam" id="PF06452"/>
    </source>
</evidence>
<comment type="caution">
    <text evidence="3">The sequence shown here is derived from an EMBL/GenBank/DDBJ whole genome shotgun (WGS) entry which is preliminary data.</text>
</comment>
<proteinExistence type="predicted"/>
<name>A0A7X1E572_9BACT</name>
<dbReference type="GO" id="GO:0004553">
    <property type="term" value="F:hydrolase activity, hydrolyzing O-glycosyl compounds"/>
    <property type="evidence" value="ECO:0007669"/>
    <property type="project" value="InterPro"/>
</dbReference>
<dbReference type="Gene3D" id="3.20.20.80">
    <property type="entry name" value="Glycosidases"/>
    <property type="match status" value="1"/>
</dbReference>
<keyword evidence="4" id="KW-1185">Reference proteome</keyword>
<gene>
    <name evidence="3" type="ORF">H5P30_16325</name>
</gene>
<dbReference type="Proteomes" id="UP000525652">
    <property type="component" value="Unassembled WGS sequence"/>
</dbReference>
<dbReference type="GO" id="GO:0030246">
    <property type="term" value="F:carbohydrate binding"/>
    <property type="evidence" value="ECO:0007669"/>
    <property type="project" value="InterPro"/>
</dbReference>
<dbReference type="RefSeq" id="WP_185693982.1">
    <property type="nucleotide sequence ID" value="NZ_JACHVA010000126.1"/>
</dbReference>
<feature type="chain" id="PRO_5031188853" description="Carbohydrate-binding domain-containing protein" evidence="1">
    <location>
        <begin position="24"/>
        <end position="1098"/>
    </location>
</feature>
<dbReference type="Gene3D" id="2.60.40.1190">
    <property type="match status" value="1"/>
</dbReference>
<dbReference type="InterPro" id="IPR017853">
    <property type="entry name" value="GH"/>
</dbReference>
<dbReference type="AlphaFoldDB" id="A0A7X1E572"/>
<dbReference type="SUPFAM" id="SSF51445">
    <property type="entry name" value="(Trans)glycosidases"/>
    <property type="match status" value="1"/>
</dbReference>
<feature type="domain" description="Carbohydrate-binding" evidence="2">
    <location>
        <begin position="921"/>
        <end position="1097"/>
    </location>
</feature>
<protein>
    <recommendedName>
        <fullName evidence="2">Carbohydrate-binding domain-containing protein</fullName>
    </recommendedName>
</protein>
<dbReference type="InterPro" id="IPR010502">
    <property type="entry name" value="Carb-bd_dom_fam9"/>
</dbReference>
<organism evidence="3 4">
    <name type="scientific">Puniceicoccus vermicola</name>
    <dbReference type="NCBI Taxonomy" id="388746"/>
    <lineage>
        <taxon>Bacteria</taxon>
        <taxon>Pseudomonadati</taxon>
        <taxon>Verrucomicrobiota</taxon>
        <taxon>Opitutia</taxon>
        <taxon>Puniceicoccales</taxon>
        <taxon>Puniceicoccaceae</taxon>
        <taxon>Puniceicoccus</taxon>
    </lineage>
</organism>
<evidence type="ECO:0000313" key="3">
    <source>
        <dbReference type="EMBL" id="MBC2603350.1"/>
    </source>
</evidence>
<evidence type="ECO:0000256" key="1">
    <source>
        <dbReference type="SAM" id="SignalP"/>
    </source>
</evidence>
<dbReference type="Pfam" id="PF06452">
    <property type="entry name" value="CBM9_1"/>
    <property type="match status" value="1"/>
</dbReference>
<accession>A0A7X1E572</accession>
<keyword evidence="1" id="KW-0732">Signal</keyword>
<dbReference type="GO" id="GO:0016052">
    <property type="term" value="P:carbohydrate catabolic process"/>
    <property type="evidence" value="ECO:0007669"/>
    <property type="project" value="InterPro"/>
</dbReference>
<dbReference type="InterPro" id="IPR051923">
    <property type="entry name" value="Glycosyl_Hydrolase_39"/>
</dbReference>
<reference evidence="3 4" key="1">
    <citation type="submission" date="2020-07" db="EMBL/GenBank/DDBJ databases">
        <authorList>
            <person name="Feng X."/>
        </authorList>
    </citation>
    <scope>NUCLEOTIDE SEQUENCE [LARGE SCALE GENOMIC DNA]</scope>
    <source>
        <strain evidence="3 4">JCM14086</strain>
    </source>
</reference>
<sequence length="1098" mass="121921">MHSTLRRFSFFLCASWLFWSAFSLPTLSEAAIELFPDGRTVNNPRFPTVNPVEGGERGHFMDVSARFTYSFSPFLSFENGGKLDLWMRDTPQRLEKKVFWLKGEGSRVGVVIAPASEGRRVSLQMREGESVVDRMEVASSWGEDWRQLGFRWTDEQLSVLIDGAEQGSVEFKKGFSPQQIEFDCLYLDDISLEGEGSFSLDWENGYAAEVDPAENATAAVLRAFGFDSFVISLDPESREFPMMQVSKAGEQSAEATIRFQLKGERSGLTMDWSQSLSVGGSESAMEPIQFPKLLVSDVYHLKIAEVGTESGFSDEKHFFYVEPREDLPGPSKFGLHDSNNRTFGSWPDPLGIDFAHAYSYWSYIVGPAWIRDFNGEYGLDPETPPEEWAWNPRVDWHIGHGLKVYLSLQSEPFQDWMRAYEYPEQRMKEYPWGIRGGFPKMDLYRDFVHEAAKRYQGKVEYYEIENEPNAGGKNQIPPKAYVDIARAVYEEVHSVDPEAMVFGICGTGNFVPWMEKVFANGGNRFMDGVSIHTYVTPSLPEPSGLPGKLAKVEALIDSTGASMPVINSETGTYVALREVVDEPISEERLKEMIDQGTRSVFLSSGWPNYAVSERQGSISILRNAVYNFAAGVERFVFFGWNPEWPGLEKGEDWTQTGNANGFSLISMSRDGVRTPSWRTLAIGVLVEQLRSARLDSVQAINQGGVRGAIFSTQAGGETAVLWSPLGKRTVLLKVPSGEMEVVDLFGASRSVSGSDTVALELGEEPQYFHVNKPGLSLGASPVLNLTQTNRPDGGIDVSFSLVNRNPSPWSGQVHFPDQQGWTFDPAELDFSLEARSMENLQVVASPPRTGGETQVFLSAELSLPDGGTFSIPMALKRRPVLGISDIQSEGFEELVSPNSSVQRYVLNRPEQVVVGRPPKLTSIQEDQFWKGPDELSAAVRLGYNEKGLFIYADVVDSEASVPETWPGVRGSAVEIFFDLRSPKDGFGEGVGEGVYQVVLRPALSESESVAIWNTREEKGVLEGTVAEGGPTEDGYWVGFYVPWESLGRSPEEMQPFGFDIGFDSPTEDGKDRKNQIMLFGTASNSSDASHYGVVILEE</sequence>
<dbReference type="EMBL" id="JACHVA010000126">
    <property type="protein sequence ID" value="MBC2603350.1"/>
    <property type="molecule type" value="Genomic_DNA"/>
</dbReference>
<evidence type="ECO:0000313" key="4">
    <source>
        <dbReference type="Proteomes" id="UP000525652"/>
    </source>
</evidence>
<dbReference type="PANTHER" id="PTHR12631">
    <property type="entry name" value="ALPHA-L-IDURONIDASE"/>
    <property type="match status" value="1"/>
</dbReference>
<feature type="signal peptide" evidence="1">
    <location>
        <begin position="1"/>
        <end position="23"/>
    </location>
</feature>
<dbReference type="PANTHER" id="PTHR12631:SF10">
    <property type="entry name" value="BETA-XYLOSIDASE-LIKE PROTEIN-RELATED"/>
    <property type="match status" value="1"/>
</dbReference>